<dbReference type="eggNOG" id="COG3668">
    <property type="taxonomic scope" value="Bacteria"/>
</dbReference>
<dbReference type="STRING" id="754476.Q7A_2752"/>
<dbReference type="EMBL" id="CP003390">
    <property type="protein sequence ID" value="AFI85538.1"/>
    <property type="molecule type" value="Genomic_DNA"/>
</dbReference>
<dbReference type="Proteomes" id="UP000009144">
    <property type="component" value="Chromosome"/>
</dbReference>
<dbReference type="HOGENOM" id="CLU_3137597_0_0_6"/>
<reference evidence="2 3" key="1">
    <citation type="journal article" date="2012" name="J. Bacteriol.">
        <title>Complete genome sequences of Methylophaga sp. strain JAM1 and Methylophaga sp. strain JAM7.</title>
        <authorList>
            <person name="Villeneuve C."/>
            <person name="Martineau C."/>
            <person name="Mauffrey F."/>
            <person name="Villemur R."/>
        </authorList>
    </citation>
    <scope>NUCLEOTIDE SEQUENCE [LARGE SCALE GENOMIC DNA]</scope>
    <source>
        <strain evidence="2 3">JAM1</strain>
    </source>
</reference>
<gene>
    <name evidence="2" type="ordered locus">Q7A_2752</name>
</gene>
<name>I1XMB9_METNJ</name>
<dbReference type="Gene3D" id="3.30.2310.20">
    <property type="entry name" value="RelE-like"/>
    <property type="match status" value="1"/>
</dbReference>
<organism evidence="2 3">
    <name type="scientific">Methylophaga nitratireducenticrescens</name>
    <dbReference type="NCBI Taxonomy" id="754476"/>
    <lineage>
        <taxon>Bacteria</taxon>
        <taxon>Pseudomonadati</taxon>
        <taxon>Pseudomonadota</taxon>
        <taxon>Gammaproteobacteria</taxon>
        <taxon>Thiotrichales</taxon>
        <taxon>Piscirickettsiaceae</taxon>
        <taxon>Methylophaga</taxon>
    </lineage>
</organism>
<proteinExistence type="predicted"/>
<evidence type="ECO:0000313" key="3">
    <source>
        <dbReference type="Proteomes" id="UP000009144"/>
    </source>
</evidence>
<keyword evidence="1" id="KW-1277">Toxin-antitoxin system</keyword>
<dbReference type="InterPro" id="IPR035093">
    <property type="entry name" value="RelE/ParE_toxin_dom_sf"/>
</dbReference>
<dbReference type="PATRIC" id="fig|754476.3.peg.2700"/>
<sequence length="49" mass="5645">MGQSCDEISLGYRQHLQGSHVIFYQQNAEGTIEIIRILHKNMLPEGYLI</sequence>
<evidence type="ECO:0000256" key="1">
    <source>
        <dbReference type="ARBA" id="ARBA00022649"/>
    </source>
</evidence>
<dbReference type="AlphaFoldDB" id="I1XMB9"/>
<reference evidence="2 3" key="2">
    <citation type="journal article" date="2013" name="Int. J. Syst. Evol. Microbiol.">
        <title>Methylophaga nitratireducenticrescens sp. nov. and Methylophaga frappieri sp. nov., isolated from the biofilm of the methanol-fed denitrification system treating the seawater at the Montreal Biodome.</title>
        <authorList>
            <person name="Villeneuve C."/>
            <person name="Martineau C."/>
            <person name="Mauffrey F."/>
            <person name="Villemur R."/>
        </authorList>
    </citation>
    <scope>NUCLEOTIDE SEQUENCE [LARGE SCALE GENOMIC DNA]</scope>
    <source>
        <strain evidence="2 3">JAM1</strain>
    </source>
</reference>
<accession>I1XMB9</accession>
<protein>
    <submittedName>
        <fullName evidence="2">ParE toxin protein</fullName>
    </submittedName>
</protein>
<dbReference type="Pfam" id="PF05016">
    <property type="entry name" value="ParE_toxin"/>
    <property type="match status" value="1"/>
</dbReference>
<dbReference type="InterPro" id="IPR007712">
    <property type="entry name" value="RelE/ParE_toxin"/>
</dbReference>
<evidence type="ECO:0000313" key="2">
    <source>
        <dbReference type="EMBL" id="AFI85538.1"/>
    </source>
</evidence>
<keyword evidence="3" id="KW-1185">Reference proteome</keyword>